<name>X0XJN4_9ZZZZ</name>
<comment type="caution">
    <text evidence="8">The sequence shown here is derived from an EMBL/GenBank/DDBJ whole genome shotgun (WGS) entry which is preliminary data.</text>
</comment>
<dbReference type="GO" id="GO:0000049">
    <property type="term" value="F:tRNA binding"/>
    <property type="evidence" value="ECO:0007669"/>
    <property type="project" value="UniProtKB-KW"/>
</dbReference>
<keyword evidence="4" id="KW-0949">S-adenosyl-L-methionine</keyword>
<evidence type="ECO:0000256" key="6">
    <source>
        <dbReference type="ARBA" id="ARBA00022884"/>
    </source>
</evidence>
<keyword evidence="2" id="KW-0489">Methyltransferase</keyword>
<keyword evidence="1" id="KW-0820">tRNA-binding</keyword>
<evidence type="ECO:0000256" key="5">
    <source>
        <dbReference type="ARBA" id="ARBA00022694"/>
    </source>
</evidence>
<keyword evidence="5" id="KW-0819">tRNA processing</keyword>
<dbReference type="PANTHER" id="PTHR10631">
    <property type="entry name" value="N 2 ,N 2 -DIMETHYLGUANOSINE TRNA METHYLTRANSFERASE"/>
    <property type="match status" value="1"/>
</dbReference>
<dbReference type="GO" id="GO:0002940">
    <property type="term" value="P:tRNA N2-guanine methylation"/>
    <property type="evidence" value="ECO:0007669"/>
    <property type="project" value="TreeGrafter"/>
</dbReference>
<dbReference type="InterPro" id="IPR029063">
    <property type="entry name" value="SAM-dependent_MTases_sf"/>
</dbReference>
<sequence>MSDFKQIAEGKALIFAPKEKKVSKKLPVFYNPAMKLNRDISVLLLNSIKNKDMQIALPLAGTGVRGARFLLELNKNKIKNISMNDYNGKASKIIEQNLKLNKIKKTKKISITKKDANLFLLESSGFDYIDIDPFGTPNYFLDSAVKRLAREGILAVTATDTSALAGSFPAACKRKYWAVPIREELKHEIGLRILIRKVQLIGAQFDKALTPIFSYAEQHYMRAFFYCEKGKHK</sequence>
<dbReference type="Pfam" id="PF02005">
    <property type="entry name" value="TRM"/>
    <property type="match status" value="1"/>
</dbReference>
<evidence type="ECO:0000313" key="8">
    <source>
        <dbReference type="EMBL" id="GAG35537.1"/>
    </source>
</evidence>
<evidence type="ECO:0000256" key="1">
    <source>
        <dbReference type="ARBA" id="ARBA00022555"/>
    </source>
</evidence>
<dbReference type="Gene3D" id="3.40.50.150">
    <property type="entry name" value="Vaccinia Virus protein VP39"/>
    <property type="match status" value="1"/>
</dbReference>
<dbReference type="InterPro" id="IPR002905">
    <property type="entry name" value="Trm1"/>
</dbReference>
<evidence type="ECO:0000256" key="4">
    <source>
        <dbReference type="ARBA" id="ARBA00022691"/>
    </source>
</evidence>
<organism evidence="8">
    <name type="scientific">marine sediment metagenome</name>
    <dbReference type="NCBI Taxonomy" id="412755"/>
    <lineage>
        <taxon>unclassified sequences</taxon>
        <taxon>metagenomes</taxon>
        <taxon>ecological metagenomes</taxon>
    </lineage>
</organism>
<dbReference type="PANTHER" id="PTHR10631:SF3">
    <property type="entry name" value="TRNA (GUANINE(26)-N(2))-DIMETHYLTRANSFERASE"/>
    <property type="match status" value="1"/>
</dbReference>
<protein>
    <recommendedName>
        <fullName evidence="7">tRNA (guanine(26)-N(2))-dimethyltransferase</fullName>
        <ecNumber evidence="7">2.1.1.216</ecNumber>
    </recommendedName>
</protein>
<keyword evidence="6" id="KW-0694">RNA-binding</keyword>
<proteinExistence type="predicted"/>
<dbReference type="EC" id="2.1.1.216" evidence="7"/>
<dbReference type="AlphaFoldDB" id="X0XJN4"/>
<evidence type="ECO:0000256" key="3">
    <source>
        <dbReference type="ARBA" id="ARBA00022679"/>
    </source>
</evidence>
<dbReference type="PROSITE" id="PS51626">
    <property type="entry name" value="SAM_MT_TRM1"/>
    <property type="match status" value="1"/>
</dbReference>
<evidence type="ECO:0000256" key="2">
    <source>
        <dbReference type="ARBA" id="ARBA00022603"/>
    </source>
</evidence>
<evidence type="ECO:0000256" key="7">
    <source>
        <dbReference type="ARBA" id="ARBA00039099"/>
    </source>
</evidence>
<keyword evidence="3" id="KW-0808">Transferase</keyword>
<dbReference type="SUPFAM" id="SSF53335">
    <property type="entry name" value="S-adenosyl-L-methionine-dependent methyltransferases"/>
    <property type="match status" value="1"/>
</dbReference>
<accession>X0XJN4</accession>
<dbReference type="EMBL" id="BARS01045690">
    <property type="protein sequence ID" value="GAG35537.1"/>
    <property type="molecule type" value="Genomic_DNA"/>
</dbReference>
<feature type="non-terminal residue" evidence="8">
    <location>
        <position position="233"/>
    </location>
</feature>
<gene>
    <name evidence="8" type="ORF">S01H1_68876</name>
</gene>
<reference evidence="8" key="1">
    <citation type="journal article" date="2014" name="Front. Microbiol.">
        <title>High frequency of phylogenetically diverse reductive dehalogenase-homologous genes in deep subseafloor sedimentary metagenomes.</title>
        <authorList>
            <person name="Kawai M."/>
            <person name="Futagami T."/>
            <person name="Toyoda A."/>
            <person name="Takaki Y."/>
            <person name="Nishi S."/>
            <person name="Hori S."/>
            <person name="Arai W."/>
            <person name="Tsubouchi T."/>
            <person name="Morono Y."/>
            <person name="Uchiyama I."/>
            <person name="Ito T."/>
            <person name="Fujiyama A."/>
            <person name="Inagaki F."/>
            <person name="Takami H."/>
        </authorList>
    </citation>
    <scope>NUCLEOTIDE SEQUENCE</scope>
    <source>
        <strain evidence="8">Expedition CK06-06</strain>
    </source>
</reference>
<dbReference type="GO" id="GO:0160104">
    <property type="term" value="F:tRNA (guanine(26)-N2)-dimethyltransferase activity"/>
    <property type="evidence" value="ECO:0007669"/>
    <property type="project" value="UniProtKB-EC"/>
</dbReference>